<dbReference type="GO" id="GO:0005886">
    <property type="term" value="C:plasma membrane"/>
    <property type="evidence" value="ECO:0007669"/>
    <property type="project" value="UniProtKB-SubCell"/>
</dbReference>
<keyword evidence="6" id="KW-0175">Coiled coil</keyword>
<keyword evidence="2" id="KW-0472">Membrane</keyword>
<feature type="coiled-coil region" evidence="6">
    <location>
        <begin position="232"/>
        <end position="259"/>
    </location>
</feature>
<dbReference type="SUPFAM" id="SSF46458">
    <property type="entry name" value="Globin-like"/>
    <property type="match status" value="1"/>
</dbReference>
<dbReference type="InterPro" id="IPR012292">
    <property type="entry name" value="Globin/Proto"/>
</dbReference>
<evidence type="ECO:0000256" key="6">
    <source>
        <dbReference type="SAM" id="Coils"/>
    </source>
</evidence>
<comment type="subcellular location">
    <subcellularLocation>
        <location evidence="1">Cell inner membrane</location>
        <topology evidence="1">Multi-pass membrane protein</topology>
    </subcellularLocation>
</comment>
<dbReference type="GO" id="GO:0007165">
    <property type="term" value="P:signal transduction"/>
    <property type="evidence" value="ECO:0007669"/>
    <property type="project" value="UniProtKB-KW"/>
</dbReference>
<dbReference type="InterPro" id="IPR000727">
    <property type="entry name" value="T_SNARE_dom"/>
</dbReference>
<dbReference type="OrthoDB" id="4514964at2"/>
<protein>
    <submittedName>
        <fullName evidence="9">Methyl-accepting chemotaxis protein</fullName>
    </submittedName>
</protein>
<accession>A0A2S3UP82</accession>
<dbReference type="RefSeq" id="WP_103223985.1">
    <property type="nucleotide sequence ID" value="NZ_PPCN01000009.1"/>
</dbReference>
<dbReference type="InterPro" id="IPR044398">
    <property type="entry name" value="Globin-sensor_dom"/>
</dbReference>
<dbReference type="SMART" id="SM00283">
    <property type="entry name" value="MA"/>
    <property type="match status" value="1"/>
</dbReference>
<proteinExistence type="inferred from homology"/>
<dbReference type="InterPro" id="IPR004089">
    <property type="entry name" value="MCPsignal_dom"/>
</dbReference>
<feature type="domain" description="T-SNARE coiled-coil homology" evidence="8">
    <location>
        <begin position="341"/>
        <end position="403"/>
    </location>
</feature>
<evidence type="ECO:0000256" key="1">
    <source>
        <dbReference type="ARBA" id="ARBA00004429"/>
    </source>
</evidence>
<evidence type="ECO:0000256" key="4">
    <source>
        <dbReference type="ARBA" id="ARBA00029447"/>
    </source>
</evidence>
<reference evidence="9 10" key="1">
    <citation type="submission" date="2018-01" db="EMBL/GenBank/DDBJ databases">
        <title>Genomic Encyclopedia of Archaeal and Bacterial Type Strains, Phase II (KMG-II): from individual species to whole genera.</title>
        <authorList>
            <person name="Goeker M."/>
        </authorList>
    </citation>
    <scope>NUCLEOTIDE SEQUENCE [LARGE SCALE GENOMIC DNA]</scope>
    <source>
        <strain evidence="9 10">DSM 17023</strain>
    </source>
</reference>
<evidence type="ECO:0000256" key="2">
    <source>
        <dbReference type="ARBA" id="ARBA00022519"/>
    </source>
</evidence>
<dbReference type="GO" id="GO:0019825">
    <property type="term" value="F:oxygen binding"/>
    <property type="evidence" value="ECO:0007669"/>
    <property type="project" value="InterPro"/>
</dbReference>
<comment type="similarity">
    <text evidence="4">Belongs to the methyl-accepting chemotaxis (MCP) protein family.</text>
</comment>
<keyword evidence="10" id="KW-1185">Reference proteome</keyword>
<dbReference type="EMBL" id="PPCN01000009">
    <property type="protein sequence ID" value="POF29299.1"/>
    <property type="molecule type" value="Genomic_DNA"/>
</dbReference>
<evidence type="ECO:0000313" key="10">
    <source>
        <dbReference type="Proteomes" id="UP000236959"/>
    </source>
</evidence>
<comment type="caution">
    <text evidence="9">The sequence shown here is derived from an EMBL/GenBank/DDBJ whole genome shotgun (WGS) entry which is preliminary data.</text>
</comment>
<evidence type="ECO:0000256" key="3">
    <source>
        <dbReference type="ARBA" id="ARBA00023224"/>
    </source>
</evidence>
<feature type="domain" description="Methyl-accepting transducer" evidence="7">
    <location>
        <begin position="196"/>
        <end position="425"/>
    </location>
</feature>
<dbReference type="InterPro" id="IPR009050">
    <property type="entry name" value="Globin-like_sf"/>
</dbReference>
<dbReference type="PANTHER" id="PTHR32089:SF112">
    <property type="entry name" value="LYSOZYME-LIKE PROTEIN-RELATED"/>
    <property type="match status" value="1"/>
</dbReference>
<dbReference type="Pfam" id="PF11563">
    <property type="entry name" value="Protoglobin"/>
    <property type="match status" value="1"/>
</dbReference>
<dbReference type="PANTHER" id="PTHR32089">
    <property type="entry name" value="METHYL-ACCEPTING CHEMOTAXIS PROTEIN MCPB"/>
    <property type="match status" value="1"/>
</dbReference>
<dbReference type="Proteomes" id="UP000236959">
    <property type="component" value="Unassembled WGS sequence"/>
</dbReference>
<evidence type="ECO:0000259" key="7">
    <source>
        <dbReference type="PROSITE" id="PS50111"/>
    </source>
</evidence>
<dbReference type="PROSITE" id="PS50111">
    <property type="entry name" value="CHEMOTAXIS_TRANSDUC_2"/>
    <property type="match status" value="1"/>
</dbReference>
<dbReference type="Pfam" id="PF00015">
    <property type="entry name" value="MCPsignal"/>
    <property type="match status" value="1"/>
</dbReference>
<dbReference type="CDD" id="cd01068">
    <property type="entry name" value="globin_sensor"/>
    <property type="match status" value="1"/>
</dbReference>
<evidence type="ECO:0000259" key="8">
    <source>
        <dbReference type="PROSITE" id="PS50192"/>
    </source>
</evidence>
<keyword evidence="2" id="KW-0997">Cell inner membrane</keyword>
<keyword evidence="3 5" id="KW-0807">Transducer</keyword>
<dbReference type="InterPro" id="IPR039379">
    <property type="entry name" value="Protoglobin_sensor_dom"/>
</dbReference>
<dbReference type="Gene3D" id="1.10.287.950">
    <property type="entry name" value="Methyl-accepting chemotaxis protein"/>
    <property type="match status" value="1"/>
</dbReference>
<dbReference type="AlphaFoldDB" id="A0A2S3UP82"/>
<evidence type="ECO:0000313" key="9">
    <source>
        <dbReference type="EMBL" id="POF29299.1"/>
    </source>
</evidence>
<evidence type="ECO:0000256" key="5">
    <source>
        <dbReference type="PROSITE-ProRule" id="PRU00284"/>
    </source>
</evidence>
<dbReference type="GO" id="GO:0020037">
    <property type="term" value="F:heme binding"/>
    <property type="evidence" value="ECO:0007669"/>
    <property type="project" value="InterPro"/>
</dbReference>
<dbReference type="PROSITE" id="PS50192">
    <property type="entry name" value="T_SNARE"/>
    <property type="match status" value="1"/>
</dbReference>
<sequence length="446" mass="48316">MHDSNSDFQSRMKFIQIDQQAIASLRELWPVVQPALDGLLEGFYAHVMTQPELASLVGGKTSRLVSAQKAHWEKLFTGGFDQDYLESITRIGQVHSRIGLEPRWYIAGYSYVLTRLQNLLVRKYRMSFKDLGQMLEHVTSAVMLDMDLAISTYQEKLLQERAEQTERLNRMIERFEKQVEQPLLNIDGDARDMAGEAGQLMIVSKSAQEQVCVAETVSRDSSESVQTVASAAEELSISIQEISKQISNASRTASEAADNTQRSGDQVSSLAGAAQKIGDVVGLIQAIAEQTNLLALNATIEAARAGDAGKGFAVVASEVKTLAEQTARATEDISQQVNEIQQSTDNAVTSIQSISEVVNLLDEMTATIAAAVEEQGAATQEISKNVQTVATGADTLDENIGNVGKAIESTGRAADNFLSAANRMTASSNAISGEIRDFFDALKTGT</sequence>
<dbReference type="SUPFAM" id="SSF58104">
    <property type="entry name" value="Methyl-accepting chemotaxis protein (MCP) signaling domain"/>
    <property type="match status" value="1"/>
</dbReference>
<name>A0A2S3UP82_9HYPH</name>
<keyword evidence="2" id="KW-1003">Cell membrane</keyword>
<dbReference type="Gene3D" id="1.10.490.10">
    <property type="entry name" value="Globins"/>
    <property type="match status" value="1"/>
</dbReference>
<gene>
    <name evidence="9" type="ORF">CLV41_10972</name>
</gene>
<organism evidence="9 10">
    <name type="scientific">Roseibium marinum</name>
    <dbReference type="NCBI Taxonomy" id="281252"/>
    <lineage>
        <taxon>Bacteria</taxon>
        <taxon>Pseudomonadati</taxon>
        <taxon>Pseudomonadota</taxon>
        <taxon>Alphaproteobacteria</taxon>
        <taxon>Hyphomicrobiales</taxon>
        <taxon>Stappiaceae</taxon>
        <taxon>Roseibium</taxon>
    </lineage>
</organism>